<reference evidence="1" key="2">
    <citation type="journal article" date="2015" name="Fish Shellfish Immunol.">
        <title>Early steps in the European eel (Anguilla anguilla)-Vibrio vulnificus interaction in the gills: Role of the RtxA13 toxin.</title>
        <authorList>
            <person name="Callol A."/>
            <person name="Pajuelo D."/>
            <person name="Ebbesson L."/>
            <person name="Teles M."/>
            <person name="MacKenzie S."/>
            <person name="Amaro C."/>
        </authorList>
    </citation>
    <scope>NUCLEOTIDE SEQUENCE</scope>
</reference>
<dbReference type="EMBL" id="GBXM01038681">
    <property type="protein sequence ID" value="JAH69896.1"/>
    <property type="molecule type" value="Transcribed_RNA"/>
</dbReference>
<organism evidence="1">
    <name type="scientific">Anguilla anguilla</name>
    <name type="common">European freshwater eel</name>
    <name type="synonym">Muraena anguilla</name>
    <dbReference type="NCBI Taxonomy" id="7936"/>
    <lineage>
        <taxon>Eukaryota</taxon>
        <taxon>Metazoa</taxon>
        <taxon>Chordata</taxon>
        <taxon>Craniata</taxon>
        <taxon>Vertebrata</taxon>
        <taxon>Euteleostomi</taxon>
        <taxon>Actinopterygii</taxon>
        <taxon>Neopterygii</taxon>
        <taxon>Teleostei</taxon>
        <taxon>Anguilliformes</taxon>
        <taxon>Anguillidae</taxon>
        <taxon>Anguilla</taxon>
    </lineage>
</organism>
<sequence length="33" mass="3663">MFSTLLKLLSVPSLPVISNHELGQTKGYCMIIE</sequence>
<name>A0A0E9UVX8_ANGAN</name>
<dbReference type="AlphaFoldDB" id="A0A0E9UVX8"/>
<reference evidence="1" key="1">
    <citation type="submission" date="2014-11" db="EMBL/GenBank/DDBJ databases">
        <authorList>
            <person name="Amaro Gonzalez C."/>
        </authorList>
    </citation>
    <scope>NUCLEOTIDE SEQUENCE</scope>
</reference>
<accession>A0A0E9UVX8</accession>
<protein>
    <submittedName>
        <fullName evidence="1">Uncharacterized protein</fullName>
    </submittedName>
</protein>
<evidence type="ECO:0000313" key="1">
    <source>
        <dbReference type="EMBL" id="JAH69896.1"/>
    </source>
</evidence>
<proteinExistence type="predicted"/>